<dbReference type="PANTHER" id="PTHR11567">
    <property type="entry name" value="ACID PHOSPHATASE-RELATED"/>
    <property type="match status" value="1"/>
</dbReference>
<name>D8MNU6_ERWBE</name>
<dbReference type="RefSeq" id="WP_013201005.1">
    <property type="nucleotide sequence ID" value="NC_014306.1"/>
</dbReference>
<dbReference type="Pfam" id="PF00328">
    <property type="entry name" value="His_Phos_2"/>
    <property type="match status" value="1"/>
</dbReference>
<dbReference type="Gene3D" id="3.40.50.1240">
    <property type="entry name" value="Phosphoglycerate mutase-like"/>
    <property type="match status" value="2"/>
</dbReference>
<evidence type="ECO:0000313" key="3">
    <source>
        <dbReference type="EMBL" id="CAX58503.1"/>
    </source>
</evidence>
<dbReference type="GO" id="GO:0030288">
    <property type="term" value="C:outer membrane-bounded periplasmic space"/>
    <property type="evidence" value="ECO:0007669"/>
    <property type="project" value="TreeGrafter"/>
</dbReference>
<dbReference type="STRING" id="634500.EbC_09720"/>
<dbReference type="PANTHER" id="PTHR11567:SF110">
    <property type="entry name" value="2-PHOSPHOXYLOSE PHOSPHATASE 1"/>
    <property type="match status" value="1"/>
</dbReference>
<proteinExistence type="inferred from homology"/>
<dbReference type="KEGG" id="ebi:EbC_09720"/>
<dbReference type="GO" id="GO:0016158">
    <property type="term" value="F:inositol hexakisphosphate 3-phosphatase activity"/>
    <property type="evidence" value="ECO:0007669"/>
    <property type="project" value="UniProtKB-EC"/>
</dbReference>
<dbReference type="CDD" id="cd07061">
    <property type="entry name" value="HP_HAP_like"/>
    <property type="match status" value="1"/>
</dbReference>
<dbReference type="SUPFAM" id="SSF53254">
    <property type="entry name" value="Phosphoglycerate mutase-like"/>
    <property type="match status" value="1"/>
</dbReference>
<dbReference type="InterPro" id="IPR033379">
    <property type="entry name" value="Acid_Pase_AS"/>
</dbReference>
<dbReference type="GeneID" id="90510993"/>
<gene>
    <name evidence="3" type="primary">appa</name>
    <name evidence="3" type="ordered locus">EbC_09720</name>
</gene>
<dbReference type="eggNOG" id="ENOG502Z7K9">
    <property type="taxonomic scope" value="Bacteria"/>
</dbReference>
<protein>
    <submittedName>
        <fullName evidence="3">Phytase</fullName>
        <ecNumber evidence="3">3.1.3.8</ecNumber>
    </submittedName>
</protein>
<evidence type="ECO:0000256" key="2">
    <source>
        <dbReference type="ARBA" id="ARBA00022801"/>
    </source>
</evidence>
<organism evidence="4">
    <name type="scientific">Erwinia billingiae (strain Eb661)</name>
    <dbReference type="NCBI Taxonomy" id="634500"/>
    <lineage>
        <taxon>Bacteria</taxon>
        <taxon>Pseudomonadati</taxon>
        <taxon>Pseudomonadota</taxon>
        <taxon>Gammaproteobacteria</taxon>
        <taxon>Enterobacterales</taxon>
        <taxon>Erwiniaceae</taxon>
        <taxon>Erwinia</taxon>
    </lineage>
</organism>
<accession>D8MNU6</accession>
<dbReference type="PROSITE" id="PS00616">
    <property type="entry name" value="HIS_ACID_PHOSPHAT_1"/>
    <property type="match status" value="1"/>
</dbReference>
<keyword evidence="2 3" id="KW-0378">Hydrolase</keyword>
<dbReference type="InterPro" id="IPR029033">
    <property type="entry name" value="His_PPase_superfam"/>
</dbReference>
<keyword evidence="4" id="KW-1185">Reference proteome</keyword>
<dbReference type="EMBL" id="FP236843">
    <property type="protein sequence ID" value="CAX58503.1"/>
    <property type="molecule type" value="Genomic_DNA"/>
</dbReference>
<dbReference type="InterPro" id="IPR050645">
    <property type="entry name" value="Histidine_acid_phosphatase"/>
</dbReference>
<dbReference type="EC" id="3.1.3.8" evidence="3"/>
<dbReference type="GO" id="GO:0050308">
    <property type="term" value="F:sugar-phosphatase activity"/>
    <property type="evidence" value="ECO:0007669"/>
    <property type="project" value="TreeGrafter"/>
</dbReference>
<sequence>MDAKLSLVTTLMVSVLYGVFSPCVAAKAEDYTLEKVVEVSRHGVRPPTPGDRQSIEAGTQRSWPRWLTADGNLTGHGYTAVWLKARYEAGRYRQLGVLKAGCPSPGDVYIRSSPLQRTQASAEAWSAAAFPGCGVPVHALDKDDALFAFPSDKVSESQKARYKQEALDALGGTPEQAQQRLQPQIDALKHAVCQHHQPCPAFDRPWTLNVWSNGGIAIQGLDTLAAMAESIRLAWSENQPLSKVAFGQADSAARVSALLPLLTAKYDFTNDLPSAARRGGSVLLDQIAKALQTSQSQDAPPDVRWLLFVASDINLSYLRTLLHFSWQQGDYPRGNLPPGGSLVFERWRDNLGKRFLRVYFQSQSLDQLRQLTPISASDPLLTTEWHPDGCQRTEVGTLCPYDAALQRIGQATDRSSQVPVSYPQSASQP</sequence>
<dbReference type="Proteomes" id="UP000008793">
    <property type="component" value="Chromosome"/>
</dbReference>
<reference evidence="3 4" key="1">
    <citation type="journal article" date="2010" name="BMC Genomics">
        <title>Genome comparison of the epiphytic bacteria Erwinia billingiae and E. tasmaniensis with the pear pathogen E. pyrifoliae.</title>
        <authorList>
            <person name="Kube M."/>
            <person name="Migdoll A.M."/>
            <person name="Gehring I."/>
            <person name="Heitmann K."/>
            <person name="Mayer Y."/>
            <person name="Kuhl H."/>
            <person name="Knaust F."/>
            <person name="Geider K."/>
            <person name="Reinhardt R."/>
        </authorList>
    </citation>
    <scope>NUCLEOTIDE SEQUENCE [LARGE SCALE GENOMIC DNA]</scope>
    <source>
        <strain evidence="3 4">Eb661</strain>
    </source>
</reference>
<dbReference type="InterPro" id="IPR000560">
    <property type="entry name" value="His_Pase_clade-2"/>
</dbReference>
<dbReference type="HOGENOM" id="CLU_030561_2_1_6"/>
<evidence type="ECO:0000313" key="4">
    <source>
        <dbReference type="Proteomes" id="UP000008793"/>
    </source>
</evidence>
<evidence type="ECO:0000256" key="1">
    <source>
        <dbReference type="ARBA" id="ARBA00005375"/>
    </source>
</evidence>
<comment type="similarity">
    <text evidence="1">Belongs to the histidine acid phosphatase family.</text>
</comment>
<dbReference type="AlphaFoldDB" id="D8MNU6"/>